<dbReference type="Proteomes" id="UP000886251">
    <property type="component" value="Unassembled WGS sequence"/>
</dbReference>
<reference evidence="2" key="1">
    <citation type="journal article" date="2020" name="mSystems">
        <title>Genome- and Community-Level Interaction Insights into Carbon Utilization and Element Cycling Functions of Hydrothermarchaeota in Hydrothermal Sediment.</title>
        <authorList>
            <person name="Zhou Z."/>
            <person name="Liu Y."/>
            <person name="Xu W."/>
            <person name="Pan J."/>
            <person name="Luo Z.H."/>
            <person name="Li M."/>
        </authorList>
    </citation>
    <scope>NUCLEOTIDE SEQUENCE [LARGE SCALE GENOMIC DNA]</scope>
    <source>
        <strain evidence="2">HyVt-443</strain>
    </source>
</reference>
<feature type="chain" id="PRO_5032756734" evidence="1">
    <location>
        <begin position="29"/>
        <end position="110"/>
    </location>
</feature>
<protein>
    <submittedName>
        <fullName evidence="2">Sulfur globule protein CV3</fullName>
    </submittedName>
</protein>
<sequence length="110" mass="12181">MNKKAILLLGSTLAVGMASVAYLPSAAAGNMFNMFNPSKWFGSDRHYDDYYYDRWGGPYGYRGWGPGWGGPGWGYGPAYGWGGYPYGYGYPPYGYAAPQQNQKAQEHIPQ</sequence>
<name>A0A831W3Q9_9GAMM</name>
<feature type="signal peptide" evidence="1">
    <location>
        <begin position="1"/>
        <end position="28"/>
    </location>
</feature>
<proteinExistence type="predicted"/>
<comment type="caution">
    <text evidence="2">The sequence shown here is derived from an EMBL/GenBank/DDBJ whole genome shotgun (WGS) entry which is preliminary data.</text>
</comment>
<dbReference type="EMBL" id="DRKP01000123">
    <property type="protein sequence ID" value="HEB96859.1"/>
    <property type="molecule type" value="Genomic_DNA"/>
</dbReference>
<keyword evidence="1" id="KW-0732">Signal</keyword>
<evidence type="ECO:0000313" key="2">
    <source>
        <dbReference type="EMBL" id="HEB96859.1"/>
    </source>
</evidence>
<accession>A0A831W3Q9</accession>
<gene>
    <name evidence="2" type="ORF">ENI96_10575</name>
</gene>
<evidence type="ECO:0000256" key="1">
    <source>
        <dbReference type="SAM" id="SignalP"/>
    </source>
</evidence>
<dbReference type="AlphaFoldDB" id="A0A831W3Q9"/>
<organism evidence="2">
    <name type="scientific">Sedimenticola thiotaurini</name>
    <dbReference type="NCBI Taxonomy" id="1543721"/>
    <lineage>
        <taxon>Bacteria</taxon>
        <taxon>Pseudomonadati</taxon>
        <taxon>Pseudomonadota</taxon>
        <taxon>Gammaproteobacteria</taxon>
        <taxon>Chromatiales</taxon>
        <taxon>Sedimenticolaceae</taxon>
        <taxon>Sedimenticola</taxon>
    </lineage>
</organism>